<proteinExistence type="predicted"/>
<dbReference type="SUPFAM" id="SSF109854">
    <property type="entry name" value="DinB/YfiT-like putative metalloenzymes"/>
    <property type="match status" value="1"/>
</dbReference>
<gene>
    <name evidence="2" type="ORF">HRJ53_11905</name>
</gene>
<reference evidence="2" key="1">
    <citation type="submission" date="2020-06" db="EMBL/GenBank/DDBJ databases">
        <title>Legume-microbial interactions unlock mineral nutrients during tropical forest succession.</title>
        <authorList>
            <person name="Epihov D.Z."/>
        </authorList>
    </citation>
    <scope>NUCLEOTIDE SEQUENCE [LARGE SCALE GENOMIC DNA]</scope>
    <source>
        <strain evidence="2">Pan2503</strain>
    </source>
</reference>
<sequence length="176" mass="19362">MQPASAIDIEPAVSLLGKTPQLLETLLGDLPGELLRWKPQPDRWSISEVLAHLAALEQVYAERVLRIMAEESPPLAKYDLDGAKARQDYACGSAGENLGHFTRTRRSSLALLAGLPPSAGVRTAIHSELGTITLAQLLNEWANHDLGHLRQISELYRARAFHPHSGPFMKYSNPQP</sequence>
<name>A0A7V8NQN2_9BACT</name>
<protein>
    <submittedName>
        <fullName evidence="2">DinB family protein</fullName>
    </submittedName>
</protein>
<dbReference type="InterPro" id="IPR024775">
    <property type="entry name" value="DinB-like"/>
</dbReference>
<dbReference type="Pfam" id="PF12867">
    <property type="entry name" value="DinB_2"/>
    <property type="match status" value="1"/>
</dbReference>
<dbReference type="Gene3D" id="1.20.120.450">
    <property type="entry name" value="dinb family like domain"/>
    <property type="match status" value="1"/>
</dbReference>
<keyword evidence="3" id="KW-1185">Reference proteome</keyword>
<evidence type="ECO:0000313" key="2">
    <source>
        <dbReference type="EMBL" id="MBA0085691.1"/>
    </source>
</evidence>
<accession>A0A7V8NQN2</accession>
<comment type="caution">
    <text evidence="2">The sequence shown here is derived from an EMBL/GenBank/DDBJ whole genome shotgun (WGS) entry which is preliminary data.</text>
</comment>
<dbReference type="InterPro" id="IPR034660">
    <property type="entry name" value="DinB/YfiT-like"/>
</dbReference>
<dbReference type="AlphaFoldDB" id="A0A7V8NQN2"/>
<feature type="domain" description="DinB-like" evidence="1">
    <location>
        <begin position="17"/>
        <end position="152"/>
    </location>
</feature>
<dbReference type="Proteomes" id="UP000567293">
    <property type="component" value="Unassembled WGS sequence"/>
</dbReference>
<dbReference type="EMBL" id="JACDQQ010001160">
    <property type="protein sequence ID" value="MBA0085691.1"/>
    <property type="molecule type" value="Genomic_DNA"/>
</dbReference>
<organism evidence="2 3">
    <name type="scientific">Candidatus Acidiferrum panamense</name>
    <dbReference type="NCBI Taxonomy" id="2741543"/>
    <lineage>
        <taxon>Bacteria</taxon>
        <taxon>Pseudomonadati</taxon>
        <taxon>Acidobacteriota</taxon>
        <taxon>Terriglobia</taxon>
        <taxon>Candidatus Acidiferrales</taxon>
        <taxon>Candidatus Acidiferrum</taxon>
    </lineage>
</organism>
<evidence type="ECO:0000313" key="3">
    <source>
        <dbReference type="Proteomes" id="UP000567293"/>
    </source>
</evidence>
<evidence type="ECO:0000259" key="1">
    <source>
        <dbReference type="Pfam" id="PF12867"/>
    </source>
</evidence>